<feature type="transmembrane region" description="Helical" evidence="1">
    <location>
        <begin position="87"/>
        <end position="105"/>
    </location>
</feature>
<evidence type="ECO:0000313" key="3">
    <source>
        <dbReference type="Proteomes" id="UP001163046"/>
    </source>
</evidence>
<dbReference type="AlphaFoldDB" id="A0A9X0CR54"/>
<keyword evidence="1" id="KW-0812">Transmembrane</keyword>
<dbReference type="EMBL" id="MU826865">
    <property type="protein sequence ID" value="KAJ7370439.1"/>
    <property type="molecule type" value="Genomic_DNA"/>
</dbReference>
<proteinExistence type="predicted"/>
<keyword evidence="1" id="KW-1133">Transmembrane helix</keyword>
<evidence type="ECO:0000313" key="2">
    <source>
        <dbReference type="EMBL" id="KAJ7370439.1"/>
    </source>
</evidence>
<sequence length="120" mass="13600">MKFIVAANTQRQTYSTVRALLEMSVDCYTYLRSHFKKGILFIQAQGVFNLYLKNLVSRCYCDVHGCNKIPSLRATSNLRKATSNKPLAISVTCNFLAALILNTAFEFDYLYFQGQTPPAK</sequence>
<accession>A0A9X0CR54</accession>
<organism evidence="2 3">
    <name type="scientific">Desmophyllum pertusum</name>
    <dbReference type="NCBI Taxonomy" id="174260"/>
    <lineage>
        <taxon>Eukaryota</taxon>
        <taxon>Metazoa</taxon>
        <taxon>Cnidaria</taxon>
        <taxon>Anthozoa</taxon>
        <taxon>Hexacorallia</taxon>
        <taxon>Scleractinia</taxon>
        <taxon>Caryophylliina</taxon>
        <taxon>Caryophylliidae</taxon>
        <taxon>Desmophyllum</taxon>
    </lineage>
</organism>
<evidence type="ECO:0000256" key="1">
    <source>
        <dbReference type="SAM" id="Phobius"/>
    </source>
</evidence>
<dbReference type="Proteomes" id="UP001163046">
    <property type="component" value="Unassembled WGS sequence"/>
</dbReference>
<keyword evidence="1" id="KW-0472">Membrane</keyword>
<reference evidence="2" key="1">
    <citation type="submission" date="2023-01" db="EMBL/GenBank/DDBJ databases">
        <title>Genome assembly of the deep-sea coral Lophelia pertusa.</title>
        <authorList>
            <person name="Herrera S."/>
            <person name="Cordes E."/>
        </authorList>
    </citation>
    <scope>NUCLEOTIDE SEQUENCE</scope>
    <source>
        <strain evidence="2">USNM1676648</strain>
        <tissue evidence="2">Polyp</tissue>
    </source>
</reference>
<comment type="caution">
    <text evidence="2">The sequence shown here is derived from an EMBL/GenBank/DDBJ whole genome shotgun (WGS) entry which is preliminary data.</text>
</comment>
<name>A0A9X0CR54_9CNID</name>
<protein>
    <submittedName>
        <fullName evidence="2">Uncharacterized protein</fullName>
    </submittedName>
</protein>
<gene>
    <name evidence="2" type="ORF">OS493_032329</name>
</gene>
<keyword evidence="3" id="KW-1185">Reference proteome</keyword>